<evidence type="ECO:0008006" key="4">
    <source>
        <dbReference type="Google" id="ProtNLM"/>
    </source>
</evidence>
<dbReference type="Proteomes" id="UP000275267">
    <property type="component" value="Unassembled WGS sequence"/>
</dbReference>
<accession>A0A3L6TB50</accession>
<dbReference type="EMBL" id="PQIB02000002">
    <property type="protein sequence ID" value="RLN34390.1"/>
    <property type="molecule type" value="Genomic_DNA"/>
</dbReference>
<evidence type="ECO:0000256" key="1">
    <source>
        <dbReference type="SAM" id="SignalP"/>
    </source>
</evidence>
<sequence length="188" mass="21181">MNRITSFFSFLAHVVSILACPSTSKPCRLPLAWDDLHFIGFFRPWIMDASSSLRSAHWLHASAAHSKSSETIDRVKCRKKRMNSVCCISSAPSFQLKRRRAWHERWEPLRLAKETAWETKRSRTHSHATRCLLQVILVYLIRAPIATQGHSSAQLALAHRASLAQTMLSSSSPGSEIRAARTSQGDCL</sequence>
<protein>
    <recommendedName>
        <fullName evidence="4">Secreted protein</fullName>
    </recommendedName>
</protein>
<name>A0A3L6TB50_PANMI</name>
<evidence type="ECO:0000313" key="2">
    <source>
        <dbReference type="EMBL" id="RLN34390.1"/>
    </source>
</evidence>
<comment type="caution">
    <text evidence="2">The sequence shown here is derived from an EMBL/GenBank/DDBJ whole genome shotgun (WGS) entry which is preliminary data.</text>
</comment>
<dbReference type="PROSITE" id="PS51257">
    <property type="entry name" value="PROKAR_LIPOPROTEIN"/>
    <property type="match status" value="1"/>
</dbReference>
<feature type="signal peptide" evidence="1">
    <location>
        <begin position="1"/>
        <end position="19"/>
    </location>
</feature>
<gene>
    <name evidence="2" type="ORF">C2845_PM03G02760</name>
</gene>
<feature type="chain" id="PRO_5018017285" description="Secreted protein" evidence="1">
    <location>
        <begin position="20"/>
        <end position="188"/>
    </location>
</feature>
<reference evidence="3" key="1">
    <citation type="journal article" date="2019" name="Nat. Commun.">
        <title>The genome of broomcorn millet.</title>
        <authorList>
            <person name="Zou C."/>
            <person name="Miki D."/>
            <person name="Li D."/>
            <person name="Tang Q."/>
            <person name="Xiao L."/>
            <person name="Rajput S."/>
            <person name="Deng P."/>
            <person name="Jia W."/>
            <person name="Huang R."/>
            <person name="Zhang M."/>
            <person name="Sun Y."/>
            <person name="Hu J."/>
            <person name="Fu X."/>
            <person name="Schnable P.S."/>
            <person name="Li F."/>
            <person name="Zhang H."/>
            <person name="Feng B."/>
            <person name="Zhu X."/>
            <person name="Liu R."/>
            <person name="Schnable J.C."/>
            <person name="Zhu J.-K."/>
            <person name="Zhang H."/>
        </authorList>
    </citation>
    <scope>NUCLEOTIDE SEQUENCE [LARGE SCALE GENOMIC DNA]</scope>
</reference>
<evidence type="ECO:0000313" key="3">
    <source>
        <dbReference type="Proteomes" id="UP000275267"/>
    </source>
</evidence>
<dbReference type="AlphaFoldDB" id="A0A3L6TB50"/>
<keyword evidence="1" id="KW-0732">Signal</keyword>
<organism evidence="2 3">
    <name type="scientific">Panicum miliaceum</name>
    <name type="common">Proso millet</name>
    <name type="synonym">Broomcorn millet</name>
    <dbReference type="NCBI Taxonomy" id="4540"/>
    <lineage>
        <taxon>Eukaryota</taxon>
        <taxon>Viridiplantae</taxon>
        <taxon>Streptophyta</taxon>
        <taxon>Embryophyta</taxon>
        <taxon>Tracheophyta</taxon>
        <taxon>Spermatophyta</taxon>
        <taxon>Magnoliopsida</taxon>
        <taxon>Liliopsida</taxon>
        <taxon>Poales</taxon>
        <taxon>Poaceae</taxon>
        <taxon>PACMAD clade</taxon>
        <taxon>Panicoideae</taxon>
        <taxon>Panicodae</taxon>
        <taxon>Paniceae</taxon>
        <taxon>Panicinae</taxon>
        <taxon>Panicum</taxon>
        <taxon>Panicum sect. Panicum</taxon>
    </lineage>
</organism>
<keyword evidence="3" id="KW-1185">Reference proteome</keyword>
<proteinExistence type="predicted"/>